<dbReference type="RefSeq" id="WP_085121507.1">
    <property type="nucleotide sequence ID" value="NZ_FWZX01000003.1"/>
</dbReference>
<feature type="transmembrane region" description="Helical" evidence="8">
    <location>
        <begin position="431"/>
        <end position="451"/>
    </location>
</feature>
<keyword evidence="7 8" id="KW-0472">Membrane</keyword>
<dbReference type="PANTHER" id="PTHR32063">
    <property type="match status" value="1"/>
</dbReference>
<evidence type="ECO:0000256" key="6">
    <source>
        <dbReference type="ARBA" id="ARBA00022989"/>
    </source>
</evidence>
<proteinExistence type="predicted"/>
<dbReference type="SUPFAM" id="SSF82693">
    <property type="entry name" value="Multidrug efflux transporter AcrB pore domain, PN1, PN2, PC1 and PC2 subdomains"/>
    <property type="match status" value="3"/>
</dbReference>
<feature type="transmembrane region" description="Helical" evidence="8">
    <location>
        <begin position="946"/>
        <end position="974"/>
    </location>
</feature>
<dbReference type="PRINTS" id="PR00702">
    <property type="entry name" value="ACRIFLAVINRP"/>
</dbReference>
<evidence type="ECO:0000256" key="4">
    <source>
        <dbReference type="ARBA" id="ARBA00022519"/>
    </source>
</evidence>
<name>A0A1Y6BDS2_9PROT</name>
<feature type="transmembrane region" description="Helical" evidence="8">
    <location>
        <begin position="882"/>
        <end position="902"/>
    </location>
</feature>
<dbReference type="Gene3D" id="3.30.2090.10">
    <property type="entry name" value="Multidrug efflux transporter AcrB TolC docking domain, DN and DC subdomains"/>
    <property type="match status" value="2"/>
</dbReference>
<evidence type="ECO:0000256" key="7">
    <source>
        <dbReference type="ARBA" id="ARBA00023136"/>
    </source>
</evidence>
<protein>
    <submittedName>
        <fullName evidence="9">Hydrophobic/amphiphilic exporter-1, HAE1 family</fullName>
    </submittedName>
</protein>
<dbReference type="InterPro" id="IPR027463">
    <property type="entry name" value="AcrB_DN_DC_subdom"/>
</dbReference>
<dbReference type="GO" id="GO:0042910">
    <property type="term" value="F:xenobiotic transmembrane transporter activity"/>
    <property type="evidence" value="ECO:0007669"/>
    <property type="project" value="TreeGrafter"/>
</dbReference>
<dbReference type="FunFam" id="1.20.1640.10:FF:000001">
    <property type="entry name" value="Efflux pump membrane transporter"/>
    <property type="match status" value="1"/>
</dbReference>
<dbReference type="SUPFAM" id="SSF82866">
    <property type="entry name" value="Multidrug efflux transporter AcrB transmembrane domain"/>
    <property type="match status" value="2"/>
</dbReference>
<feature type="transmembrane region" description="Helical" evidence="8">
    <location>
        <begin position="389"/>
        <end position="411"/>
    </location>
</feature>
<dbReference type="Gene3D" id="3.30.70.1430">
    <property type="entry name" value="Multidrug efflux transporter AcrB pore domain"/>
    <property type="match status" value="2"/>
</dbReference>
<dbReference type="GO" id="GO:0005886">
    <property type="term" value="C:plasma membrane"/>
    <property type="evidence" value="ECO:0007669"/>
    <property type="project" value="UniProtKB-SubCell"/>
</dbReference>
<feature type="transmembrane region" description="Helical" evidence="8">
    <location>
        <begin position="463"/>
        <end position="486"/>
    </location>
</feature>
<dbReference type="Pfam" id="PF00873">
    <property type="entry name" value="ACR_tran"/>
    <property type="match status" value="1"/>
</dbReference>
<accession>A0A1Y6BDS2</accession>
<feature type="transmembrane region" description="Helical" evidence="8">
    <location>
        <begin position="360"/>
        <end position="383"/>
    </location>
</feature>
<evidence type="ECO:0000256" key="1">
    <source>
        <dbReference type="ARBA" id="ARBA00004429"/>
    </source>
</evidence>
<feature type="transmembrane region" description="Helical" evidence="8">
    <location>
        <begin position="334"/>
        <end position="353"/>
    </location>
</feature>
<dbReference type="Gene3D" id="1.20.1640.10">
    <property type="entry name" value="Multidrug efflux transporter AcrB transmembrane domain"/>
    <property type="match status" value="2"/>
</dbReference>
<keyword evidence="3" id="KW-1003">Cell membrane</keyword>
<keyword evidence="4" id="KW-0997">Cell inner membrane</keyword>
<evidence type="ECO:0000313" key="9">
    <source>
        <dbReference type="EMBL" id="SMF02429.1"/>
    </source>
</evidence>
<dbReference type="InterPro" id="IPR001036">
    <property type="entry name" value="Acrflvin-R"/>
</dbReference>
<evidence type="ECO:0000313" key="10">
    <source>
        <dbReference type="Proteomes" id="UP000192917"/>
    </source>
</evidence>
<gene>
    <name evidence="9" type="ORF">SAMN05428998_10354</name>
</gene>
<feature type="transmembrane region" description="Helical" evidence="8">
    <location>
        <begin position="908"/>
        <end position="925"/>
    </location>
</feature>
<dbReference type="EMBL" id="FWZX01000003">
    <property type="protein sequence ID" value="SMF02429.1"/>
    <property type="molecule type" value="Genomic_DNA"/>
</dbReference>
<sequence>MNIAEPFIRRPVMTTLVMAAVLIFGVIGYLKLPVSELPDVEFPTISVTAELPGADPETMASAVATPLENEFSTIAGIDSMTSTSTLGQSRITIQFNLERSIDAAAQDVQSAIAAAANKLPAEMTQAPRLRKVNPAAFAVLYLALASPTLPLSTVDEYAESQLARRISTIDGVAQVSVYGSQKFAIRLQVDPDALAARGIGLDEVASAAQAANVNRPTGTLEGSTRAAVIRTEGQLLDAKAFARQIVAYRNGAPVRFGDVGRIVDSVENNKVASWYNDSRAVILAIQRQPGSNTIAVVDQIKKVLPAFEAQLPPAVSLHVLYDRSQSIRAAVDDVQFTLMLAAALVVLVIFLFLRNLSATIIPSLALPIAVIGTFAGMAIFGYSLDNLSLMALTLSVGFVVDDAIVMLENIVRHVESGEKRYEAALRGAREIGFTILSMTISLAAVFIPLLFMGGIVGRLLHEFAVTIVLAILVSGLVSISLTPMLCSRMVADHKVRHGALYRWSERCFDALQNGYDRSLQWSLKRQGLILLVFLASVVASVWLFRAVPKDFLPSEDTGRLIAFTEGVNGISFVDMVAHQQRAAKIILRNPDVETIMSSVGAGGPRATSNSGTIFIRLKPRGERDLSADQIGQVLRKQLANLPGLNVFIQNPPSIRIGGRLSKAAYQYTLQGLDLHALYDAAQRLTRALGETQGFQDVTSDLDLSTPSIRVTIDRDRAAALGVTPDQIEQGLAAAFGGQQISTIYTASNQYEVLLEVEPRFQKDSGAFQRLFIRSASGKLVPLTAVTRIDRSSMALTVNHQGQLPAVTISFNLAPGVSLSQAVARIAEVERQVKLPDSVQTAFAGTAQAFQDSLQGMGLLLLLAVVVVYIVLGILYESFIHPLTILSGLPSAAVGALITLELFDLPLSLYAFVGIIMLIGIVKKNAIMMIDFALERQRGEGLAPREAIYFAAVVRFRPIMMTTAAALMGTLPIAVGFGTGSEARQPLGLAVVGGLVISQLLTLYITPVLYIRLDRLGSRVGNPLARREPAALGAEKPIALDKPAAAE</sequence>
<comment type="subcellular location">
    <subcellularLocation>
        <location evidence="1">Cell inner membrane</location>
        <topology evidence="1">Multi-pass membrane protein</topology>
    </subcellularLocation>
</comment>
<evidence type="ECO:0000256" key="3">
    <source>
        <dbReference type="ARBA" id="ARBA00022475"/>
    </source>
</evidence>
<dbReference type="Gene3D" id="3.30.70.1320">
    <property type="entry name" value="Multidrug efflux transporter AcrB pore domain like"/>
    <property type="match status" value="1"/>
</dbReference>
<organism evidence="9 10">
    <name type="scientific">Tistlia consotensis USBA 355</name>
    <dbReference type="NCBI Taxonomy" id="560819"/>
    <lineage>
        <taxon>Bacteria</taxon>
        <taxon>Pseudomonadati</taxon>
        <taxon>Pseudomonadota</taxon>
        <taxon>Alphaproteobacteria</taxon>
        <taxon>Rhodospirillales</taxon>
        <taxon>Rhodovibrionaceae</taxon>
        <taxon>Tistlia</taxon>
    </lineage>
</organism>
<keyword evidence="5 8" id="KW-0812">Transmembrane</keyword>
<feature type="transmembrane region" description="Helical" evidence="8">
    <location>
        <begin position="527"/>
        <end position="544"/>
    </location>
</feature>
<feature type="transmembrane region" description="Helical" evidence="8">
    <location>
        <begin position="855"/>
        <end position="875"/>
    </location>
</feature>
<dbReference type="PANTHER" id="PTHR32063:SF21">
    <property type="entry name" value="MULTIDRUG RESISTANCE PROTEIN MDTB"/>
    <property type="match status" value="1"/>
</dbReference>
<feature type="transmembrane region" description="Helical" evidence="8">
    <location>
        <begin position="986"/>
        <end position="1010"/>
    </location>
</feature>
<evidence type="ECO:0000256" key="2">
    <source>
        <dbReference type="ARBA" id="ARBA00022448"/>
    </source>
</evidence>
<reference evidence="9 10" key="1">
    <citation type="submission" date="2017-04" db="EMBL/GenBank/DDBJ databases">
        <authorList>
            <person name="Afonso C.L."/>
            <person name="Miller P.J."/>
            <person name="Scott M.A."/>
            <person name="Spackman E."/>
            <person name="Goraichik I."/>
            <person name="Dimitrov K.M."/>
            <person name="Suarez D.L."/>
            <person name="Swayne D.E."/>
        </authorList>
    </citation>
    <scope>NUCLEOTIDE SEQUENCE [LARGE SCALE GENOMIC DNA]</scope>
    <source>
        <strain evidence="9 10">USBA 355</strain>
    </source>
</reference>
<dbReference type="SUPFAM" id="SSF82714">
    <property type="entry name" value="Multidrug efflux transporter AcrB TolC docking domain, DN and DC subdomains"/>
    <property type="match status" value="2"/>
</dbReference>
<dbReference type="Proteomes" id="UP000192917">
    <property type="component" value="Unassembled WGS sequence"/>
</dbReference>
<feature type="transmembrane region" description="Helical" evidence="8">
    <location>
        <begin position="12"/>
        <end position="30"/>
    </location>
</feature>
<evidence type="ECO:0000256" key="5">
    <source>
        <dbReference type="ARBA" id="ARBA00022692"/>
    </source>
</evidence>
<keyword evidence="6 8" id="KW-1133">Transmembrane helix</keyword>
<dbReference type="AlphaFoldDB" id="A0A1Y6BDS2"/>
<dbReference type="Gene3D" id="3.30.70.1440">
    <property type="entry name" value="Multidrug efflux transporter AcrB pore domain"/>
    <property type="match status" value="1"/>
</dbReference>
<dbReference type="FunFam" id="3.30.70.1430:FF:000001">
    <property type="entry name" value="Efflux pump membrane transporter"/>
    <property type="match status" value="1"/>
</dbReference>
<keyword evidence="10" id="KW-1185">Reference proteome</keyword>
<keyword evidence="2" id="KW-0813">Transport</keyword>
<evidence type="ECO:0000256" key="8">
    <source>
        <dbReference type="SAM" id="Phobius"/>
    </source>
</evidence>
<dbReference type="STRING" id="560819.SAMN05428998_10354"/>